<evidence type="ECO:0000256" key="1">
    <source>
        <dbReference type="SAM" id="MobiDB-lite"/>
    </source>
</evidence>
<organism evidence="2 3">
    <name type="scientific">Ascoidea rubescens DSM 1968</name>
    <dbReference type="NCBI Taxonomy" id="1344418"/>
    <lineage>
        <taxon>Eukaryota</taxon>
        <taxon>Fungi</taxon>
        <taxon>Dikarya</taxon>
        <taxon>Ascomycota</taxon>
        <taxon>Saccharomycotina</taxon>
        <taxon>Saccharomycetes</taxon>
        <taxon>Ascoideaceae</taxon>
        <taxon>Ascoidea</taxon>
    </lineage>
</organism>
<dbReference type="RefSeq" id="XP_020046673.1">
    <property type="nucleotide sequence ID" value="XM_020193439.1"/>
</dbReference>
<feature type="compositionally biased region" description="Basic and acidic residues" evidence="1">
    <location>
        <begin position="137"/>
        <end position="146"/>
    </location>
</feature>
<name>A0A1D2VFF7_9ASCO</name>
<protein>
    <recommendedName>
        <fullName evidence="4">Rad60/SUMO-like domain-containing protein</fullName>
    </recommendedName>
</protein>
<dbReference type="InParanoid" id="A0A1D2VFF7"/>
<reference evidence="3" key="1">
    <citation type="submission" date="2016-05" db="EMBL/GenBank/DDBJ databases">
        <title>Comparative genomics of biotechnologically important yeasts.</title>
        <authorList>
            <consortium name="DOE Joint Genome Institute"/>
            <person name="Riley R."/>
            <person name="Haridas S."/>
            <person name="Wolfe K.H."/>
            <person name="Lopes M.R."/>
            <person name="Hittinger C.T."/>
            <person name="Goker M."/>
            <person name="Salamov A."/>
            <person name="Wisecaver J."/>
            <person name="Long T.M."/>
            <person name="Aerts A.L."/>
            <person name="Barry K."/>
            <person name="Choi C."/>
            <person name="Clum A."/>
            <person name="Coughlan A.Y."/>
            <person name="Deshpande S."/>
            <person name="Douglass A.P."/>
            <person name="Hanson S.J."/>
            <person name="Klenk H.-P."/>
            <person name="Labutti K."/>
            <person name="Lapidus A."/>
            <person name="Lindquist E."/>
            <person name="Lipzen A."/>
            <person name="Meier-Kolthoff J.P."/>
            <person name="Ohm R.A."/>
            <person name="Otillar R.P."/>
            <person name="Pangilinan J."/>
            <person name="Peng Y."/>
            <person name="Rokas A."/>
            <person name="Rosa C.A."/>
            <person name="Scheuner C."/>
            <person name="Sibirny A.A."/>
            <person name="Slot J.C."/>
            <person name="Stielow J.B."/>
            <person name="Sun H."/>
            <person name="Kurtzman C.P."/>
            <person name="Blackwell M."/>
            <person name="Grigoriev I.V."/>
            <person name="Jeffries T.W."/>
        </authorList>
    </citation>
    <scope>NUCLEOTIDE SEQUENCE [LARGE SCALE GENOMIC DNA]</scope>
    <source>
        <strain evidence="3">DSM 1968</strain>
    </source>
</reference>
<feature type="region of interest" description="Disordered" evidence="1">
    <location>
        <begin position="1"/>
        <end position="199"/>
    </location>
</feature>
<dbReference type="CDD" id="cd01763">
    <property type="entry name" value="Ubl_SUMO_like"/>
    <property type="match status" value="1"/>
</dbReference>
<dbReference type="InterPro" id="IPR029071">
    <property type="entry name" value="Ubiquitin-like_domsf"/>
</dbReference>
<feature type="non-terminal residue" evidence="2">
    <location>
        <position position="1"/>
    </location>
</feature>
<dbReference type="GeneID" id="30967075"/>
<gene>
    <name evidence="2" type="ORF">ASCRUDRAFT_76364</name>
</gene>
<feature type="compositionally biased region" description="Basic and acidic residues" evidence="1">
    <location>
        <begin position="165"/>
        <end position="191"/>
    </location>
</feature>
<dbReference type="EMBL" id="KV454482">
    <property type="protein sequence ID" value="ODV60366.1"/>
    <property type="molecule type" value="Genomic_DNA"/>
</dbReference>
<keyword evidence="3" id="KW-1185">Reference proteome</keyword>
<evidence type="ECO:0008006" key="4">
    <source>
        <dbReference type="Google" id="ProtNLM"/>
    </source>
</evidence>
<sequence>KNEKHDLKDQRKDEKGKEQVISKPEVLKQVKQKRKQKQKSQNKKKIQEIGKNNDSVEKDIEMKDQLEIETTVGIDNNRNSNGDNNFNNNTEKKIDHNAINNTDQKVDQKVDKNAENSKDQQSNESKSEIQNQSTNSESKKKKETQKIVKPKKIAKISNQIANKSMSEDSKITNKADQKIKSKENGDEHNEDTTMGNVDFDKSGVAEPTKYCKVEVVEQSTKDVYVFKLKTSAKLKYLFKTFSRLAEVNVGDLEFYYDNQIIKMNDTPALLKMPENSSILCKEIEP</sequence>
<feature type="compositionally biased region" description="Basic and acidic residues" evidence="1">
    <location>
        <begin position="1"/>
        <end position="28"/>
    </location>
</feature>
<feature type="compositionally biased region" description="Basic residues" evidence="1">
    <location>
        <begin position="30"/>
        <end position="44"/>
    </location>
</feature>
<feature type="compositionally biased region" description="Basic and acidic residues" evidence="1">
    <location>
        <begin position="104"/>
        <end position="118"/>
    </location>
</feature>
<feature type="compositionally biased region" description="Low complexity" evidence="1">
    <location>
        <begin position="76"/>
        <end position="89"/>
    </location>
</feature>
<feature type="compositionally biased region" description="Polar residues" evidence="1">
    <location>
        <begin position="119"/>
        <end position="136"/>
    </location>
</feature>
<dbReference type="Gene3D" id="3.10.20.90">
    <property type="entry name" value="Phosphatidylinositol 3-kinase Catalytic Subunit, Chain A, domain 1"/>
    <property type="match status" value="1"/>
</dbReference>
<dbReference type="AlphaFoldDB" id="A0A1D2VFF7"/>
<evidence type="ECO:0000313" key="2">
    <source>
        <dbReference type="EMBL" id="ODV60366.1"/>
    </source>
</evidence>
<dbReference type="SUPFAM" id="SSF54236">
    <property type="entry name" value="Ubiquitin-like"/>
    <property type="match status" value="1"/>
</dbReference>
<dbReference type="Proteomes" id="UP000095038">
    <property type="component" value="Unassembled WGS sequence"/>
</dbReference>
<accession>A0A1D2VFF7</accession>
<proteinExistence type="predicted"/>
<evidence type="ECO:0000313" key="3">
    <source>
        <dbReference type="Proteomes" id="UP000095038"/>
    </source>
</evidence>
<feature type="compositionally biased region" description="Basic and acidic residues" evidence="1">
    <location>
        <begin position="54"/>
        <end position="66"/>
    </location>
</feature>